<accession>A0ABT9PXU0</accession>
<protein>
    <recommendedName>
        <fullName evidence="3">Transposase</fullName>
    </recommendedName>
</protein>
<evidence type="ECO:0000313" key="1">
    <source>
        <dbReference type="EMBL" id="MDP9839295.1"/>
    </source>
</evidence>
<proteinExistence type="predicted"/>
<evidence type="ECO:0008006" key="3">
    <source>
        <dbReference type="Google" id="ProtNLM"/>
    </source>
</evidence>
<keyword evidence="2" id="KW-1185">Reference proteome</keyword>
<gene>
    <name evidence="1" type="ORF">J2T09_004071</name>
</gene>
<comment type="caution">
    <text evidence="1">The sequence shown here is derived from an EMBL/GenBank/DDBJ whole genome shotgun (WGS) entry which is preliminary data.</text>
</comment>
<reference evidence="1 2" key="1">
    <citation type="submission" date="2023-07" db="EMBL/GenBank/DDBJ databases">
        <title>Sorghum-associated microbial communities from plants grown in Nebraska, USA.</title>
        <authorList>
            <person name="Schachtman D."/>
        </authorList>
    </citation>
    <scope>NUCLEOTIDE SEQUENCE [LARGE SCALE GENOMIC DNA]</scope>
    <source>
        <strain evidence="1 2">DS1307</strain>
    </source>
</reference>
<dbReference type="Proteomes" id="UP001241472">
    <property type="component" value="Unassembled WGS sequence"/>
</dbReference>
<name>A0ABT9PXU0_9HYPH</name>
<dbReference type="EMBL" id="JAUSRF010000015">
    <property type="protein sequence ID" value="MDP9839295.1"/>
    <property type="molecule type" value="Genomic_DNA"/>
</dbReference>
<organism evidence="1 2">
    <name type="scientific">Neorhizobium huautlense</name>
    <dbReference type="NCBI Taxonomy" id="67774"/>
    <lineage>
        <taxon>Bacteria</taxon>
        <taxon>Pseudomonadati</taxon>
        <taxon>Pseudomonadota</taxon>
        <taxon>Alphaproteobacteria</taxon>
        <taxon>Hyphomicrobiales</taxon>
        <taxon>Rhizobiaceae</taxon>
        <taxon>Rhizobium/Agrobacterium group</taxon>
        <taxon>Neorhizobium</taxon>
    </lineage>
</organism>
<sequence length="59" mass="6735">MLMENLTGLWNEVKHEPGMMRHSTSNTIKVVFFYTLKKTRTACRPQPGTGVLVDIDNVK</sequence>
<evidence type="ECO:0000313" key="2">
    <source>
        <dbReference type="Proteomes" id="UP001241472"/>
    </source>
</evidence>
<dbReference type="RefSeq" id="WP_306837786.1">
    <property type="nucleotide sequence ID" value="NZ_JAUSRF010000015.1"/>
</dbReference>